<evidence type="ECO:0000313" key="2">
    <source>
        <dbReference type="EMBL" id="KWW17940.1"/>
    </source>
</evidence>
<accession>A0A109MXB7</accession>
<dbReference type="EMBL" id="LNNH01000025">
    <property type="protein sequence ID" value="KWW17940.1"/>
    <property type="molecule type" value="Genomic_DNA"/>
</dbReference>
<name>A0A109MXB7_9BACI</name>
<evidence type="ECO:0000313" key="3">
    <source>
        <dbReference type="Proteomes" id="UP000064189"/>
    </source>
</evidence>
<dbReference type="InterPro" id="IPR052533">
    <property type="entry name" value="WalJ/YycJ-like"/>
</dbReference>
<sequence>MKVDILASGSGGNVIAVRSSGNTILVDVGIAKTKIEKRLLEVGIRPDSIDAILITHAHSDHVKGITLANKYQIPVFASKGEWKSIKGVNEELWHEIVGNMLVSGFDVTPFKVHHDAFQPLGYAIVDNVGDKVSVCLDTGKVDSEMIETMKYSNFFIIESNHEPAMLEHSIYPNSVKARILSDIGHLSNAQTAEALTKLVKGVGEKIYLTHLSSSNNMTELAKLTTIRALSKKGLKAGTHYEIEVF</sequence>
<feature type="domain" description="Metallo-beta-lactamase" evidence="1">
    <location>
        <begin position="11"/>
        <end position="210"/>
    </location>
</feature>
<dbReference type="AlphaFoldDB" id="A0A109MXB7"/>
<dbReference type="InterPro" id="IPR001279">
    <property type="entry name" value="Metallo-B-lactamas"/>
</dbReference>
<comment type="caution">
    <text evidence="2">The sequence shown here is derived from an EMBL/GenBank/DDBJ whole genome shotgun (WGS) entry which is preliminary data.</text>
</comment>
<proteinExistence type="predicted"/>
<evidence type="ECO:0000259" key="1">
    <source>
        <dbReference type="SMART" id="SM00849"/>
    </source>
</evidence>
<gene>
    <name evidence="2" type="ORF">AS888_20735</name>
</gene>
<keyword evidence="3" id="KW-1185">Reference proteome</keyword>
<dbReference type="InterPro" id="IPR036866">
    <property type="entry name" value="RibonucZ/Hydroxyglut_hydro"/>
</dbReference>
<dbReference type="GO" id="GO:0016787">
    <property type="term" value="F:hydrolase activity"/>
    <property type="evidence" value="ECO:0007669"/>
    <property type="project" value="UniProtKB-KW"/>
</dbReference>
<organism evidence="2 3">
    <name type="scientific">Peribacillus simplex</name>
    <dbReference type="NCBI Taxonomy" id="1478"/>
    <lineage>
        <taxon>Bacteria</taxon>
        <taxon>Bacillati</taxon>
        <taxon>Bacillota</taxon>
        <taxon>Bacilli</taxon>
        <taxon>Bacillales</taxon>
        <taxon>Bacillaceae</taxon>
        <taxon>Peribacillus</taxon>
    </lineage>
</organism>
<dbReference type="SUPFAM" id="SSF56281">
    <property type="entry name" value="Metallo-hydrolase/oxidoreductase"/>
    <property type="match status" value="1"/>
</dbReference>
<dbReference type="RefSeq" id="WP_061142582.1">
    <property type="nucleotide sequence ID" value="NZ_LNNH01000025.1"/>
</dbReference>
<dbReference type="PANTHER" id="PTHR47619">
    <property type="entry name" value="METALLO-HYDROLASE YYCJ-RELATED"/>
    <property type="match status" value="1"/>
</dbReference>
<dbReference type="Gene3D" id="3.60.15.10">
    <property type="entry name" value="Ribonuclease Z/Hydroxyacylglutathione hydrolase-like"/>
    <property type="match status" value="1"/>
</dbReference>
<protein>
    <submittedName>
        <fullName evidence="2">MBL fold metallo-hydrolase</fullName>
    </submittedName>
</protein>
<dbReference type="Proteomes" id="UP000064189">
    <property type="component" value="Unassembled WGS sequence"/>
</dbReference>
<dbReference type="SMART" id="SM00849">
    <property type="entry name" value="Lactamase_B"/>
    <property type="match status" value="1"/>
</dbReference>
<dbReference type="Pfam" id="PF12706">
    <property type="entry name" value="Lactamase_B_2"/>
    <property type="match status" value="1"/>
</dbReference>
<keyword evidence="2" id="KW-0378">Hydrolase</keyword>
<dbReference type="PANTHER" id="PTHR47619:SF1">
    <property type="entry name" value="EXODEOXYRIBONUCLEASE WALJ"/>
    <property type="match status" value="1"/>
</dbReference>
<reference evidence="2 3" key="1">
    <citation type="submission" date="2015-11" db="EMBL/GenBank/DDBJ databases">
        <title>Genome Sequence of Bacillus simplex strain VanAntwerpen2.</title>
        <authorList>
            <person name="Couger M.B."/>
        </authorList>
    </citation>
    <scope>NUCLEOTIDE SEQUENCE [LARGE SCALE GENOMIC DNA]</scope>
    <source>
        <strain evidence="2 3">VanAntwerpen02</strain>
    </source>
</reference>